<dbReference type="InterPro" id="IPR003593">
    <property type="entry name" value="AAA+_ATPase"/>
</dbReference>
<dbReference type="GO" id="GO:0005524">
    <property type="term" value="F:ATP binding"/>
    <property type="evidence" value="ECO:0007669"/>
    <property type="project" value="UniProtKB-UniRule"/>
</dbReference>
<dbReference type="InterPro" id="IPR050206">
    <property type="entry name" value="FtsK/SpoIIIE/SftA"/>
</dbReference>
<reference evidence="4 5" key="1">
    <citation type="submission" date="2019-10" db="EMBL/GenBank/DDBJ databases">
        <title>Nonomuraea sp. nov., isolated from Phyllanthus amarus.</title>
        <authorList>
            <person name="Klykleung N."/>
            <person name="Tanasupawat S."/>
        </authorList>
    </citation>
    <scope>NUCLEOTIDE SEQUENCE [LARGE SCALE GENOMIC DNA]</scope>
    <source>
        <strain evidence="4 5">PA1-10</strain>
    </source>
</reference>
<evidence type="ECO:0000259" key="3">
    <source>
        <dbReference type="PROSITE" id="PS50901"/>
    </source>
</evidence>
<dbReference type="InterPro" id="IPR027417">
    <property type="entry name" value="P-loop_NTPase"/>
</dbReference>
<name>A0A5C4UY51_9ACTN</name>
<evidence type="ECO:0000256" key="2">
    <source>
        <dbReference type="ARBA" id="ARBA00022840"/>
    </source>
</evidence>
<evidence type="ECO:0000256" key="1">
    <source>
        <dbReference type="ARBA" id="ARBA00022741"/>
    </source>
</evidence>
<keyword evidence="1" id="KW-0547">Nucleotide-binding</keyword>
<evidence type="ECO:0000313" key="4">
    <source>
        <dbReference type="EMBL" id="KAB8183586.1"/>
    </source>
</evidence>
<sequence>MRLSLSALTSQGLQNVVISGDESTTVGQLVLALRSNLRVPAQGLWAGGVPLRPDAPVAAALRDGDVVAFTATAATATRKGDQPAGVAEVRVSGGPSAGGVHRLPYGTATVGSGRWCTITVDDPSAPDCVADLRVEAGGVVVAPMAESVTLDGERLYEPVPWPVGGVLKAGATLLTLALPAPPDAHVSVMPEGNLAYNRPPRLNKPALVHTIEVPSHPARQDYHRLQLLASVIFGAGGVVMAVALSTPWFLLMALLTPLTMLAQWWSDRRYGRRQYRQAMKEYQARMAAFEQRLEELRRTDQRDRRAEFPDPGEVFLHAVGPRQRLWERRLHDPDTLHLRVGLADLPSKIELVPEPGVPSTVKEHPAVPVSHAVPLVVPLPRAGVVGLTGRPAASRSLARWLVAQAAALHSPRDLAIVVLSADPYGAAHWDWVRWLPHCVPREGEECVALVGNDPDSAARRVGELIGKINARRERHASPDAGQPFAFDPAASAGYASARPYNVLVVLDGARALRGLPGVPQILQLGPTVGVYAVCVDDDQRLLPEECTVVAVCEHERPGLVRLRGAAQHDVPPEAIGDLVSAEWCDRLARAIAPLRDLGREDADSVIPPAVRLLDLLGLPNPRPEQIHTLWGRGRTTRVPIGVGAEGLYSVDLRLDGPHGLIAGTTGAGKSELLQSLIASLAVHNRPDEMNFVLIDYKGGSAFKDCAKLPHTVGMVSDLDGHLTERALESLAAELKRREHLLLRADAKDIEDYNDYRDAGRPLEPMPRLLLVIDEFAAMVSELPDFILGLVDIARRGRSLGVHLILATQRPGGVVTPDIAANTNLRIALRVTSNEESMDVINSRNAAAISKTTPGRCFIRSGASSLHAVQSARIGGRRPGQGTATAREVRVDPVAWRDLGVALPAAADDDEDDATMLTDLSVLVEAVSAAAARLGLERTRSPWLPPLPELVTMSELPPGLPSEQPARGRALRLPFALADLPSQQRRRTEYYDLAGAGHLLVVGGGRTGRSTVLRAIAASAGLLCGPEDVHLYGVDCGNNALLPLAGMPHCGAVVGRDSPDRLGRLTKRLLEIIFERQQALAAQGFADVTEQRAAVGPQERLPYVLVLFDRWEGFHAAFESVDHGVLIDQWMQIFQEGPGAGVKVVLSGDRSTLIGRIATLFDDRLVLKLTDPTDYTYVGMKTRDVPEHMPPGRAFRSAADLREVQVVLLDPDPAGTAQVAALHQVARTAKSRHASLPPHRRPFRVDALPSGITLAETLALADPAPPPDAVVVGVGGDALGARFLRTAEDGPGLVVAGTPKSGRSTTLCTMLTYLLAHGWEAVLLTPRLSPLRDLAGRAGVRGCFGGDADAERVRQAASAPGRCAVLIDDLELLGNSGPLADWIVDHVGESRDSGNLVIGAGNVDDLDGMYTGPIVAMKRTRSGLLLRPNQAGQGDLFGVQLPRSLATGTGPPGRGLLFRGGAWERVQVAKP</sequence>
<dbReference type="Gene3D" id="3.40.50.300">
    <property type="entry name" value="P-loop containing nucleotide triphosphate hydrolases"/>
    <property type="match status" value="4"/>
</dbReference>
<dbReference type="SMART" id="SM00382">
    <property type="entry name" value="AAA"/>
    <property type="match status" value="3"/>
</dbReference>
<proteinExistence type="predicted"/>
<dbReference type="RefSeq" id="WP_139638073.1">
    <property type="nucleotide sequence ID" value="NZ_VDLX02000035.1"/>
</dbReference>
<accession>A0A5C4UY51</accession>
<dbReference type="PROSITE" id="PS50901">
    <property type="entry name" value="FTSK"/>
    <property type="match status" value="2"/>
</dbReference>
<keyword evidence="4" id="KW-0132">Cell division</keyword>
<dbReference type="Gene3D" id="2.60.200.20">
    <property type="match status" value="1"/>
</dbReference>
<dbReference type="InterPro" id="IPR002543">
    <property type="entry name" value="FtsK_dom"/>
</dbReference>
<gene>
    <name evidence="4" type="ORF">FH608_048920</name>
</gene>
<dbReference type="Proteomes" id="UP000312512">
    <property type="component" value="Unassembled WGS sequence"/>
</dbReference>
<dbReference type="CDD" id="cd00060">
    <property type="entry name" value="FHA"/>
    <property type="match status" value="1"/>
</dbReference>
<comment type="caution">
    <text evidence="4">The sequence shown here is derived from an EMBL/GenBank/DDBJ whole genome shotgun (WGS) entry which is preliminary data.</text>
</comment>
<dbReference type="OrthoDB" id="9807790at2"/>
<protein>
    <submittedName>
        <fullName evidence="4">Cell division protein FtsK</fullName>
    </submittedName>
</protein>
<dbReference type="PANTHER" id="PTHR22683:SF1">
    <property type="entry name" value="TYPE VII SECRETION SYSTEM PROTEIN ESSC"/>
    <property type="match status" value="1"/>
</dbReference>
<dbReference type="PANTHER" id="PTHR22683">
    <property type="entry name" value="SPORULATION PROTEIN RELATED"/>
    <property type="match status" value="1"/>
</dbReference>
<dbReference type="CDD" id="cd01127">
    <property type="entry name" value="TrwB_TraG_TraD_VirD4"/>
    <property type="match status" value="1"/>
</dbReference>
<dbReference type="EMBL" id="VDLX02000035">
    <property type="protein sequence ID" value="KAB8183586.1"/>
    <property type="molecule type" value="Genomic_DNA"/>
</dbReference>
<keyword evidence="5" id="KW-1185">Reference proteome</keyword>
<dbReference type="Pfam" id="PF01580">
    <property type="entry name" value="FtsK_SpoIIIE"/>
    <property type="match status" value="2"/>
</dbReference>
<evidence type="ECO:0000313" key="5">
    <source>
        <dbReference type="Proteomes" id="UP000312512"/>
    </source>
</evidence>
<feature type="domain" description="FtsK" evidence="3">
    <location>
        <begin position="985"/>
        <end position="1175"/>
    </location>
</feature>
<keyword evidence="2" id="KW-0067">ATP-binding</keyword>
<keyword evidence="4" id="KW-0131">Cell cycle</keyword>
<dbReference type="SUPFAM" id="SSF52540">
    <property type="entry name" value="P-loop containing nucleoside triphosphate hydrolases"/>
    <property type="match status" value="2"/>
</dbReference>
<feature type="domain" description="FtsK" evidence="3">
    <location>
        <begin position="644"/>
        <end position="837"/>
    </location>
</feature>
<dbReference type="GO" id="GO:0003677">
    <property type="term" value="F:DNA binding"/>
    <property type="evidence" value="ECO:0007669"/>
    <property type="project" value="InterPro"/>
</dbReference>
<organism evidence="4 5">
    <name type="scientific">Nonomuraea phyllanthi</name>
    <dbReference type="NCBI Taxonomy" id="2219224"/>
    <lineage>
        <taxon>Bacteria</taxon>
        <taxon>Bacillati</taxon>
        <taxon>Actinomycetota</taxon>
        <taxon>Actinomycetes</taxon>
        <taxon>Streptosporangiales</taxon>
        <taxon>Streptosporangiaceae</taxon>
        <taxon>Nonomuraea</taxon>
    </lineage>
</organism>
<dbReference type="GO" id="GO:0051301">
    <property type="term" value="P:cell division"/>
    <property type="evidence" value="ECO:0007669"/>
    <property type="project" value="UniProtKB-KW"/>
</dbReference>